<accession>A0ACC1CHT1</accession>
<dbReference type="Proteomes" id="UP000824533">
    <property type="component" value="Linkage Group LG25"/>
</dbReference>
<gene>
    <name evidence="1" type="ORF">K1T71_013287</name>
</gene>
<evidence type="ECO:0000313" key="2">
    <source>
        <dbReference type="Proteomes" id="UP000824533"/>
    </source>
</evidence>
<evidence type="ECO:0000313" key="1">
    <source>
        <dbReference type="EMBL" id="KAJ0171088.1"/>
    </source>
</evidence>
<sequence>MDGKGTTTRAPETSAETDETVCRIGVRLPPFWPEEPALWFAQVEGQFVLSGITADATKFYHVISQLDHRYAAEVKDIITSPPAENKFGKLKTELVKRLSASQGKRVQQLLMHEELGDRKPSQFLRHLQALAGQSLPESFMATLWSSRLPVNIQTAIASQPNLPLESVADLADRVHEIAPPSPMVASTSSSSEISELTRQMAELSRQVASLQSQVRSRSRSRSSERYQRKPTARRRSSDRFNKNYCYFHNRFGRKARRCQSPCTYSENAYGSRN</sequence>
<protein>
    <submittedName>
        <fullName evidence="1">Uncharacterized protein</fullName>
    </submittedName>
</protein>
<name>A0ACC1CHT1_9NEOP</name>
<proteinExistence type="predicted"/>
<dbReference type="EMBL" id="CM034411">
    <property type="protein sequence ID" value="KAJ0171088.1"/>
    <property type="molecule type" value="Genomic_DNA"/>
</dbReference>
<comment type="caution">
    <text evidence="1">The sequence shown here is derived from an EMBL/GenBank/DDBJ whole genome shotgun (WGS) entry which is preliminary data.</text>
</comment>
<organism evidence="1 2">
    <name type="scientific">Dendrolimus kikuchii</name>
    <dbReference type="NCBI Taxonomy" id="765133"/>
    <lineage>
        <taxon>Eukaryota</taxon>
        <taxon>Metazoa</taxon>
        <taxon>Ecdysozoa</taxon>
        <taxon>Arthropoda</taxon>
        <taxon>Hexapoda</taxon>
        <taxon>Insecta</taxon>
        <taxon>Pterygota</taxon>
        <taxon>Neoptera</taxon>
        <taxon>Endopterygota</taxon>
        <taxon>Lepidoptera</taxon>
        <taxon>Glossata</taxon>
        <taxon>Ditrysia</taxon>
        <taxon>Bombycoidea</taxon>
        <taxon>Lasiocampidae</taxon>
        <taxon>Dendrolimus</taxon>
    </lineage>
</organism>
<keyword evidence="2" id="KW-1185">Reference proteome</keyword>
<reference evidence="1 2" key="1">
    <citation type="journal article" date="2021" name="Front. Genet.">
        <title>Chromosome-Level Genome Assembly Reveals Significant Gene Expansion in the Toll and IMD Signaling Pathways of Dendrolimus kikuchii.</title>
        <authorList>
            <person name="Zhou J."/>
            <person name="Wu P."/>
            <person name="Xiong Z."/>
            <person name="Liu N."/>
            <person name="Zhao N."/>
            <person name="Ji M."/>
            <person name="Qiu Y."/>
            <person name="Yang B."/>
        </authorList>
    </citation>
    <scope>NUCLEOTIDE SEQUENCE [LARGE SCALE GENOMIC DNA]</scope>
    <source>
        <strain evidence="1">Ann1</strain>
    </source>
</reference>